<gene>
    <name evidence="2" type="ordered locus">SCATT_16150</name>
</gene>
<dbReference type="Proteomes" id="UP000007842">
    <property type="component" value="Chromosome"/>
</dbReference>
<feature type="region of interest" description="Disordered" evidence="1">
    <location>
        <begin position="95"/>
        <end position="198"/>
    </location>
</feature>
<reference evidence="3" key="1">
    <citation type="submission" date="2011-12" db="EMBL/GenBank/DDBJ databases">
        <title>Complete genome sequence of Streptomyces cattleya strain DSM 46488.</title>
        <authorList>
            <person name="Ou H.-Y."/>
            <person name="Li P."/>
            <person name="Zhao C."/>
            <person name="O'Hagan D."/>
            <person name="Deng Z."/>
        </authorList>
    </citation>
    <scope>NUCLEOTIDE SEQUENCE [LARGE SCALE GENOMIC DNA]</scope>
    <source>
        <strain evidence="3">ATCC 35852 / DSM 46488 / JCM 4925 / NBRC 14057 / NRRL 8057</strain>
    </source>
</reference>
<feature type="compositionally biased region" description="Low complexity" evidence="1">
    <location>
        <begin position="95"/>
        <end position="108"/>
    </location>
</feature>
<feature type="compositionally biased region" description="Basic residues" evidence="1">
    <location>
        <begin position="11"/>
        <end position="22"/>
    </location>
</feature>
<feature type="region of interest" description="Disordered" evidence="1">
    <location>
        <begin position="1"/>
        <end position="81"/>
    </location>
</feature>
<evidence type="ECO:0000256" key="1">
    <source>
        <dbReference type="SAM" id="MobiDB-lite"/>
    </source>
</evidence>
<dbReference type="KEGG" id="scy:SCATT_16150"/>
<dbReference type="EMBL" id="CP003219">
    <property type="protein sequence ID" value="AEW93986.1"/>
    <property type="molecule type" value="Genomic_DNA"/>
</dbReference>
<keyword evidence="3" id="KW-1185">Reference proteome</keyword>
<accession>G8WNE0</accession>
<proteinExistence type="predicted"/>
<dbReference type="AlphaFoldDB" id="G8WNE0"/>
<name>G8WNE0_STREN</name>
<feature type="compositionally biased region" description="Low complexity" evidence="1">
    <location>
        <begin position="117"/>
        <end position="131"/>
    </location>
</feature>
<dbReference type="PATRIC" id="fig|1003195.29.peg.1618"/>
<feature type="compositionally biased region" description="Low complexity" evidence="1">
    <location>
        <begin position="38"/>
        <end position="51"/>
    </location>
</feature>
<organism evidence="2 3">
    <name type="scientific">Streptantibioticus cattleyicolor (strain ATCC 35852 / DSM 46488 / JCM 4925 / NBRC 14057 / NRRL 8057)</name>
    <name type="common">Streptomyces cattleya</name>
    <dbReference type="NCBI Taxonomy" id="1003195"/>
    <lineage>
        <taxon>Bacteria</taxon>
        <taxon>Bacillati</taxon>
        <taxon>Actinomycetota</taxon>
        <taxon>Actinomycetes</taxon>
        <taxon>Kitasatosporales</taxon>
        <taxon>Streptomycetaceae</taxon>
        <taxon>Streptantibioticus</taxon>
    </lineage>
</organism>
<evidence type="ECO:0000313" key="3">
    <source>
        <dbReference type="Proteomes" id="UP000007842"/>
    </source>
</evidence>
<sequence>MRHDRDATGRPGRRGSGRRRDRRRDLGRRTCRQHLACPAAPGTGARGVVGRRPARSGSASLRLRPGPGPRPSDRPPTSASARLALRGRMVGLRLASAAAGARPSSLGPTPNLRLSSARPAGPDGRAPPRFGCGRGPALVPRADPQPPPQLGSPSDAARWALRPPPCDHTLPLQLRLGLPPDAAGHRPPGGRRPFDDRA</sequence>
<dbReference type="HOGENOM" id="CLU_1377422_0_0_11"/>
<protein>
    <submittedName>
        <fullName evidence="2">Uncharacterized protein</fullName>
    </submittedName>
</protein>
<evidence type="ECO:0000313" key="2">
    <source>
        <dbReference type="EMBL" id="AEW93986.1"/>
    </source>
</evidence>